<evidence type="ECO:0000313" key="2">
    <source>
        <dbReference type="Proteomes" id="UP000180253"/>
    </source>
</evidence>
<evidence type="ECO:0008006" key="3">
    <source>
        <dbReference type="Google" id="ProtNLM"/>
    </source>
</evidence>
<dbReference type="STRING" id="327939.BIW53_10770"/>
<keyword evidence="2" id="KW-1185">Reference proteome</keyword>
<reference evidence="1 2" key="1">
    <citation type="submission" date="2016-10" db="EMBL/GenBank/DDBJ databases">
        <title>Pseudoalteromonas amylolytica sp. nov., isolated from the surface seawater.</title>
        <authorList>
            <person name="Wu Y.-H."/>
            <person name="Cheng H."/>
            <person name="Jin X.-B."/>
            <person name="Wang C.-S."/>
            <person name="Xu X.-W."/>
        </authorList>
    </citation>
    <scope>NUCLEOTIDE SEQUENCE [LARGE SCALE GENOMIC DNA]</scope>
    <source>
        <strain evidence="1 2">JCM 12483</strain>
    </source>
</reference>
<evidence type="ECO:0000313" key="1">
    <source>
        <dbReference type="EMBL" id="OHU95200.1"/>
    </source>
</evidence>
<dbReference type="Proteomes" id="UP000180253">
    <property type="component" value="Unassembled WGS sequence"/>
</dbReference>
<sequence length="418" mass="48902">MNLVKELFNIYWSENYSFQPSFSYSDDHINGLVELAAKHKVLPYLLKFFDKNQINYQLSEGCQAIVDKFNYERSAWLTFLQMMNKSSEFDYRYVVLKGLTFESYYPDDRERFCLDMDIVACAEDVFWQVMNVALCDKFVMPGMFQLFKSQQDEHLEGLAKFGLDYEHIVGGIEVHLRRFQLTDDTFLHWSMLSEFAVEKMQVAGVTLYKPNTAVSLVTYLSEMVTRDEVNIRDGYDALRLFSVTYNEQEIKYITQMVSVLGLEPVLLRIRAFFKQFDSTEPALLMSILPSQFSDSVDALSHHYQRFYEQYTLIRRIKYRSVYWLRRLMDRLAEKDSLLWLLRLTDKSAVTQWMFNQGFPIFCLPVDAESQELNLPNKLKIGDFQLRCTGGMCFIFAANAIVTDDDLDMVEQALAQGAI</sequence>
<accession>A0A1S1N758</accession>
<dbReference type="RefSeq" id="WP_070991884.1">
    <property type="nucleotide sequence ID" value="NZ_CBCSHD010000002.1"/>
</dbReference>
<gene>
    <name evidence="1" type="ORF">BIW53_10770</name>
</gene>
<name>A0A1S1N758_9GAMM</name>
<organism evidence="1 2">
    <name type="scientific">Pseudoalteromonas byunsanensis</name>
    <dbReference type="NCBI Taxonomy" id="327939"/>
    <lineage>
        <taxon>Bacteria</taxon>
        <taxon>Pseudomonadati</taxon>
        <taxon>Pseudomonadota</taxon>
        <taxon>Gammaproteobacteria</taxon>
        <taxon>Alteromonadales</taxon>
        <taxon>Pseudoalteromonadaceae</taxon>
        <taxon>Pseudoalteromonas</taxon>
    </lineage>
</organism>
<dbReference type="EMBL" id="MNAN01000031">
    <property type="protein sequence ID" value="OHU95200.1"/>
    <property type="molecule type" value="Genomic_DNA"/>
</dbReference>
<dbReference type="AlphaFoldDB" id="A0A1S1N758"/>
<comment type="caution">
    <text evidence="1">The sequence shown here is derived from an EMBL/GenBank/DDBJ whole genome shotgun (WGS) entry which is preliminary data.</text>
</comment>
<protein>
    <recommendedName>
        <fullName evidence="3">Nucleotidyltransferase</fullName>
    </recommendedName>
</protein>
<proteinExistence type="predicted"/>